<dbReference type="EMBL" id="JAEIOS010000013">
    <property type="protein sequence ID" value="MBI8989857.1"/>
    <property type="molecule type" value="Genomic_DNA"/>
</dbReference>
<comment type="similarity">
    <text evidence="1">Belongs to the UPF0337 (CsbD) family.</text>
</comment>
<proteinExistence type="inferred from homology"/>
<feature type="compositionally biased region" description="Basic and acidic residues" evidence="2">
    <location>
        <begin position="1"/>
        <end position="18"/>
    </location>
</feature>
<comment type="caution">
    <text evidence="4">The sequence shown here is derived from an EMBL/GenBank/DDBJ whole genome shotgun (WGS) entry which is preliminary data.</text>
</comment>
<evidence type="ECO:0000256" key="2">
    <source>
        <dbReference type="SAM" id="MobiDB-lite"/>
    </source>
</evidence>
<dbReference type="RefSeq" id="WP_198738882.1">
    <property type="nucleotide sequence ID" value="NZ_JAEIOS010000013.1"/>
</dbReference>
<dbReference type="InterPro" id="IPR008462">
    <property type="entry name" value="CsbD"/>
</dbReference>
<reference evidence="4" key="1">
    <citation type="submission" date="2020-12" db="EMBL/GenBank/DDBJ databases">
        <title>Genome public.</title>
        <authorList>
            <person name="Sun Q."/>
        </authorList>
    </citation>
    <scope>NUCLEOTIDE SEQUENCE</scope>
    <source>
        <strain evidence="4">CCM 8863</strain>
    </source>
</reference>
<organism evidence="4 5">
    <name type="scientific">Corynebacterium meridianum</name>
    <dbReference type="NCBI Taxonomy" id="2765363"/>
    <lineage>
        <taxon>Bacteria</taxon>
        <taxon>Bacillati</taxon>
        <taxon>Actinomycetota</taxon>
        <taxon>Actinomycetes</taxon>
        <taxon>Mycobacteriales</taxon>
        <taxon>Corynebacteriaceae</taxon>
        <taxon>Corynebacterium</taxon>
    </lineage>
</organism>
<keyword evidence="5" id="KW-1185">Reference proteome</keyword>
<dbReference type="InterPro" id="IPR036629">
    <property type="entry name" value="YjbJ_sf"/>
</dbReference>
<accession>A0A934M7S6</accession>
<evidence type="ECO:0000256" key="1">
    <source>
        <dbReference type="ARBA" id="ARBA00009129"/>
    </source>
</evidence>
<evidence type="ECO:0000313" key="5">
    <source>
        <dbReference type="Proteomes" id="UP000645966"/>
    </source>
</evidence>
<name>A0A934M7S6_9CORY</name>
<feature type="compositionally biased region" description="Basic and acidic residues" evidence="2">
    <location>
        <begin position="31"/>
        <end position="41"/>
    </location>
</feature>
<feature type="domain" description="CsbD-like" evidence="3">
    <location>
        <begin position="4"/>
        <end position="53"/>
    </location>
</feature>
<dbReference type="Gene3D" id="1.10.1470.10">
    <property type="entry name" value="YjbJ"/>
    <property type="match status" value="1"/>
</dbReference>
<dbReference type="AlphaFoldDB" id="A0A934M7S6"/>
<sequence length="65" mass="6970">MGFDSKADDLGGKIKEGVGEATDNESLANEGRADQVKSDIKEGVEKAEEAVRDAADKVKDIFDKK</sequence>
<dbReference type="Proteomes" id="UP000645966">
    <property type="component" value="Unassembled WGS sequence"/>
</dbReference>
<protein>
    <submittedName>
        <fullName evidence="4">CsbD family protein</fullName>
    </submittedName>
</protein>
<evidence type="ECO:0000259" key="3">
    <source>
        <dbReference type="Pfam" id="PF05532"/>
    </source>
</evidence>
<dbReference type="Pfam" id="PF05532">
    <property type="entry name" value="CsbD"/>
    <property type="match status" value="1"/>
</dbReference>
<dbReference type="SUPFAM" id="SSF69047">
    <property type="entry name" value="Hypothetical protein YjbJ"/>
    <property type="match status" value="1"/>
</dbReference>
<gene>
    <name evidence="4" type="ORF">JDV75_08815</name>
</gene>
<feature type="region of interest" description="Disordered" evidence="2">
    <location>
        <begin position="1"/>
        <end position="41"/>
    </location>
</feature>
<evidence type="ECO:0000313" key="4">
    <source>
        <dbReference type="EMBL" id="MBI8989857.1"/>
    </source>
</evidence>